<reference evidence="1 2" key="1">
    <citation type="journal article" date="2016" name="Nat. Commun.">
        <title>Thousands of microbial genomes shed light on interconnected biogeochemical processes in an aquifer system.</title>
        <authorList>
            <person name="Anantharaman K."/>
            <person name="Brown C.T."/>
            <person name="Hug L.A."/>
            <person name="Sharon I."/>
            <person name="Castelle C.J."/>
            <person name="Probst A.J."/>
            <person name="Thomas B.C."/>
            <person name="Singh A."/>
            <person name="Wilkins M.J."/>
            <person name="Karaoz U."/>
            <person name="Brodie E.L."/>
            <person name="Williams K.H."/>
            <person name="Hubbard S.S."/>
            <person name="Banfield J.F."/>
        </authorList>
    </citation>
    <scope>NUCLEOTIDE SEQUENCE [LARGE SCALE GENOMIC DNA]</scope>
</reference>
<evidence type="ECO:0000313" key="1">
    <source>
        <dbReference type="EMBL" id="OHA48777.1"/>
    </source>
</evidence>
<organism evidence="1 2">
    <name type="scientific">Candidatus Terrybacteria bacterium RIFCSPHIGHO2_02_41_19</name>
    <dbReference type="NCBI Taxonomy" id="1802364"/>
    <lineage>
        <taxon>Bacteria</taxon>
        <taxon>Candidatus Terryibacteriota</taxon>
    </lineage>
</organism>
<protein>
    <submittedName>
        <fullName evidence="1">Uncharacterized protein</fullName>
    </submittedName>
</protein>
<dbReference type="EMBL" id="MHSU01000041">
    <property type="protein sequence ID" value="OHA48777.1"/>
    <property type="molecule type" value="Genomic_DNA"/>
</dbReference>
<evidence type="ECO:0000313" key="2">
    <source>
        <dbReference type="Proteomes" id="UP000178646"/>
    </source>
</evidence>
<gene>
    <name evidence="1" type="ORF">A2W59_00440</name>
</gene>
<name>A0A1G2PKE7_9BACT</name>
<sequence length="72" mass="8128">MTFVLLFASIMKIKEFSANPAVSGINLPYKTLSNGPAKTGFTEYRQRTLWCPASAEFLGLSLEVILIFWYAY</sequence>
<accession>A0A1G2PKE7</accession>
<proteinExistence type="predicted"/>
<comment type="caution">
    <text evidence="1">The sequence shown here is derived from an EMBL/GenBank/DDBJ whole genome shotgun (WGS) entry which is preliminary data.</text>
</comment>
<dbReference type="AlphaFoldDB" id="A0A1G2PKE7"/>
<dbReference type="Proteomes" id="UP000178646">
    <property type="component" value="Unassembled WGS sequence"/>
</dbReference>